<reference evidence="4" key="3">
    <citation type="journal article" date="2019" name="Int. J. Syst. Evol. Microbiol.">
        <title>The Global Catalogue of Microorganisms (GCM) 10K type strain sequencing project: providing services to taxonomists for standard genome sequencing and annotation.</title>
        <authorList>
            <consortium name="The Broad Institute Genomics Platform"/>
            <consortium name="The Broad Institute Genome Sequencing Center for Infectious Disease"/>
            <person name="Wu L."/>
            <person name="Ma J."/>
        </authorList>
    </citation>
    <scope>NUCLEOTIDE SEQUENCE [LARGE SCALE GENOMIC DNA]</scope>
    <source>
        <strain evidence="4">CGMCC 1.11013</strain>
    </source>
</reference>
<dbReference type="EMBL" id="BMEG01000002">
    <property type="protein sequence ID" value="GGD63418.1"/>
    <property type="molecule type" value="Genomic_DNA"/>
</dbReference>
<organism evidence="2 3">
    <name type="scientific">Caballeronia grimmiae</name>
    <dbReference type="NCBI Taxonomy" id="1071679"/>
    <lineage>
        <taxon>Bacteria</taxon>
        <taxon>Pseudomonadati</taxon>
        <taxon>Pseudomonadota</taxon>
        <taxon>Betaproteobacteria</taxon>
        <taxon>Burkholderiales</taxon>
        <taxon>Burkholderiaceae</taxon>
        <taxon>Caballeronia</taxon>
    </lineage>
</organism>
<dbReference type="InterPro" id="IPR021146">
    <property type="entry name" value="Phage_gp6-like_head-tail"/>
</dbReference>
<dbReference type="Gene3D" id="1.10.3230.30">
    <property type="entry name" value="Phage gp6-like head-tail connector protein"/>
    <property type="match status" value="1"/>
</dbReference>
<reference evidence="2 3" key="2">
    <citation type="submission" date="2014-03" db="EMBL/GenBank/DDBJ databases">
        <title>Draft Genome Sequences of Four Burkholderia Strains.</title>
        <authorList>
            <person name="Liu X.Y."/>
            <person name="Li C.X."/>
            <person name="Xu J.H."/>
        </authorList>
    </citation>
    <scope>NUCLEOTIDE SEQUENCE [LARGE SCALE GENOMIC DNA]</scope>
    <source>
        <strain evidence="2 3">R27</strain>
    </source>
</reference>
<evidence type="ECO:0000313" key="1">
    <source>
        <dbReference type="EMBL" id="GGD63418.1"/>
    </source>
</evidence>
<reference evidence="1" key="4">
    <citation type="submission" date="2024-05" db="EMBL/GenBank/DDBJ databases">
        <authorList>
            <person name="Sun Q."/>
            <person name="Zhou Y."/>
        </authorList>
    </citation>
    <scope>NUCLEOTIDE SEQUENCE</scope>
    <source>
        <strain evidence="1">CGMCC 1.11013</strain>
    </source>
</reference>
<keyword evidence="4" id="KW-1185">Reference proteome</keyword>
<dbReference type="Proteomes" id="UP000027439">
    <property type="component" value="Unassembled WGS sequence"/>
</dbReference>
<accession>A0A069P2R4</accession>
<dbReference type="OrthoDB" id="8452319at2"/>
<dbReference type="NCBIfam" id="TIGR01560">
    <property type="entry name" value="put_DNA_pack"/>
    <property type="match status" value="1"/>
</dbReference>
<dbReference type="eggNOG" id="ENOG50330G8">
    <property type="taxonomic scope" value="Bacteria"/>
</dbReference>
<comment type="caution">
    <text evidence="2">The sequence shown here is derived from an EMBL/GenBank/DDBJ whole genome shotgun (WGS) entry which is preliminary data.</text>
</comment>
<dbReference type="STRING" id="1071679.BG57_03845"/>
<name>A0A069P2R4_9BURK</name>
<dbReference type="CDD" id="cd08054">
    <property type="entry name" value="gp6"/>
    <property type="match status" value="1"/>
</dbReference>
<dbReference type="Proteomes" id="UP000597138">
    <property type="component" value="Unassembled WGS sequence"/>
</dbReference>
<gene>
    <name evidence="2" type="ORF">BG57_03845</name>
    <name evidence="1" type="ORF">GCM10010985_16820</name>
</gene>
<evidence type="ECO:0000313" key="3">
    <source>
        <dbReference type="Proteomes" id="UP000027439"/>
    </source>
</evidence>
<proteinExistence type="predicted"/>
<evidence type="ECO:0000313" key="4">
    <source>
        <dbReference type="Proteomes" id="UP000597138"/>
    </source>
</evidence>
<protein>
    <recommendedName>
        <fullName evidence="5">Phage gp6-like head-tail connector protein</fullName>
    </recommendedName>
</protein>
<dbReference type="AlphaFoldDB" id="A0A069P2R4"/>
<dbReference type="RefSeq" id="WP_035964411.1">
    <property type="nucleotide sequence ID" value="NZ_BMEG01000002.1"/>
</dbReference>
<dbReference type="EMBL" id="JFHE01000011">
    <property type="protein sequence ID" value="KDR34722.1"/>
    <property type="molecule type" value="Genomic_DNA"/>
</dbReference>
<reference evidence="1" key="1">
    <citation type="journal article" date="2014" name="Int. J. Syst. Evol. Microbiol.">
        <title>Complete genome of a new Firmicutes species belonging to the dominant human colonic microbiota ('Ruminococcus bicirculans') reveals two chromosomes and a selective capacity to utilize plant glucans.</title>
        <authorList>
            <consortium name="NISC Comparative Sequencing Program"/>
            <person name="Wegmann U."/>
            <person name="Louis P."/>
            <person name="Goesmann A."/>
            <person name="Henrissat B."/>
            <person name="Duncan S.H."/>
            <person name="Flint H.J."/>
        </authorList>
    </citation>
    <scope>NUCLEOTIDE SEQUENCE</scope>
    <source>
        <strain evidence="1">CGMCC 1.11013</strain>
    </source>
</reference>
<evidence type="ECO:0008006" key="5">
    <source>
        <dbReference type="Google" id="ProtNLM"/>
    </source>
</evidence>
<sequence>MADATPIISTDQALAHLRVDAGADDAIIALYVSAAVQSASDFLNRQIYANADDMAAAVLAGTAGDDPIVINDAVRAAILLILGKLYAYREDVVVGTSSSVMELPAGSKQLLFPYRAGLGV</sequence>
<evidence type="ECO:0000313" key="2">
    <source>
        <dbReference type="EMBL" id="KDR34722.1"/>
    </source>
</evidence>
<dbReference type="Pfam" id="PF05135">
    <property type="entry name" value="Phage_connect_1"/>
    <property type="match status" value="1"/>
</dbReference>
<dbReference type="InterPro" id="IPR006450">
    <property type="entry name" value="Phage_HK97_gp6-like"/>
</dbReference>